<dbReference type="AlphaFoldDB" id="A0A1T4LEB2"/>
<dbReference type="Pfam" id="PF13276">
    <property type="entry name" value="HTH_21"/>
    <property type="match status" value="1"/>
</dbReference>
<dbReference type="InterPro" id="IPR036397">
    <property type="entry name" value="RNaseH_sf"/>
</dbReference>
<dbReference type="Pfam" id="PF00665">
    <property type="entry name" value="rve"/>
    <property type="match status" value="1"/>
</dbReference>
<organism evidence="2 3">
    <name type="scientific">Porphyromonas cangingivalis</name>
    <dbReference type="NCBI Taxonomy" id="36874"/>
    <lineage>
        <taxon>Bacteria</taxon>
        <taxon>Pseudomonadati</taxon>
        <taxon>Bacteroidota</taxon>
        <taxon>Bacteroidia</taxon>
        <taxon>Bacteroidales</taxon>
        <taxon>Porphyromonadaceae</taxon>
        <taxon>Porphyromonas</taxon>
    </lineage>
</organism>
<dbReference type="InterPro" id="IPR050900">
    <property type="entry name" value="Transposase_IS3/IS150/IS904"/>
</dbReference>
<name>A0A1T4LEB2_PORCN</name>
<dbReference type="PROSITE" id="PS50994">
    <property type="entry name" value="INTEGRASE"/>
    <property type="match status" value="1"/>
</dbReference>
<dbReference type="Gene3D" id="3.30.420.10">
    <property type="entry name" value="Ribonuclease H-like superfamily/Ribonuclease H"/>
    <property type="match status" value="1"/>
</dbReference>
<dbReference type="InterPro" id="IPR025948">
    <property type="entry name" value="HTH-like_dom"/>
</dbReference>
<evidence type="ECO:0000259" key="1">
    <source>
        <dbReference type="PROSITE" id="PS50994"/>
    </source>
</evidence>
<dbReference type="InterPro" id="IPR048020">
    <property type="entry name" value="Transpos_IS3"/>
</dbReference>
<dbReference type="InterPro" id="IPR012337">
    <property type="entry name" value="RNaseH-like_sf"/>
</dbReference>
<dbReference type="SUPFAM" id="SSF53098">
    <property type="entry name" value="Ribonuclease H-like"/>
    <property type="match status" value="1"/>
</dbReference>
<dbReference type="Pfam" id="PF13333">
    <property type="entry name" value="rve_2"/>
    <property type="match status" value="1"/>
</dbReference>
<dbReference type="PANTHER" id="PTHR46889:SF4">
    <property type="entry name" value="TRANSPOSASE INSO FOR INSERTION SEQUENCE ELEMENT IS911B-RELATED"/>
    <property type="match status" value="1"/>
</dbReference>
<evidence type="ECO:0000313" key="3">
    <source>
        <dbReference type="Proteomes" id="UP000189956"/>
    </source>
</evidence>
<dbReference type="Proteomes" id="UP000189956">
    <property type="component" value="Unassembled WGS sequence"/>
</dbReference>
<evidence type="ECO:0000313" key="2">
    <source>
        <dbReference type="EMBL" id="SJZ53003.1"/>
    </source>
</evidence>
<dbReference type="EMBL" id="FUWL01000007">
    <property type="protein sequence ID" value="SJZ53003.1"/>
    <property type="molecule type" value="Genomic_DNA"/>
</dbReference>
<dbReference type="NCBIfam" id="NF033516">
    <property type="entry name" value="transpos_IS3"/>
    <property type="match status" value="1"/>
</dbReference>
<reference evidence="2 3" key="1">
    <citation type="submission" date="2017-02" db="EMBL/GenBank/DDBJ databases">
        <authorList>
            <person name="Peterson S.W."/>
        </authorList>
    </citation>
    <scope>NUCLEOTIDE SEQUENCE [LARGE SCALE GENOMIC DNA]</scope>
    <source>
        <strain evidence="2 3">ATCC 700135</strain>
    </source>
</reference>
<gene>
    <name evidence="2" type="ORF">SAMN02745205_01115</name>
</gene>
<dbReference type="GO" id="GO:0003676">
    <property type="term" value="F:nucleic acid binding"/>
    <property type="evidence" value="ECO:0007669"/>
    <property type="project" value="InterPro"/>
</dbReference>
<protein>
    <submittedName>
        <fullName evidence="2">Transposase InsO and inactivated derivatives</fullName>
    </submittedName>
</protein>
<dbReference type="InterPro" id="IPR001584">
    <property type="entry name" value="Integrase_cat-core"/>
</dbReference>
<dbReference type="PANTHER" id="PTHR46889">
    <property type="entry name" value="TRANSPOSASE INSF FOR INSERTION SEQUENCE IS3B-RELATED"/>
    <property type="match status" value="1"/>
</dbReference>
<dbReference type="GO" id="GO:0015074">
    <property type="term" value="P:DNA integration"/>
    <property type="evidence" value="ECO:0007669"/>
    <property type="project" value="InterPro"/>
</dbReference>
<proteinExistence type="predicted"/>
<accession>A0A1T4LEB2</accession>
<sequence length="232" mass="27290">MARSVFYYHLKKLSWEDKYASARAEIREIFTTHKGRYGYRRVTAEMHNRNHPINHKTVYRLMREMGLWDKKRKVHYQSYLGPLGKEAPNLINRSFSAGAPNQKWATDITQINIGGEKLYFSPILDMFNGEIIAYDLSTSPNLEQVYAMLERAFCSRKALKGLILHSDQGRQYRYQGYRKRPEEQGIVQSVSRKANCFDNAMMESFFGTMKTELFTSRKAFAKALREYINYYN</sequence>
<feature type="domain" description="Integrase catalytic" evidence="1">
    <location>
        <begin position="96"/>
        <end position="232"/>
    </location>
</feature>